<feature type="transmembrane region" description="Helical" evidence="6">
    <location>
        <begin position="12"/>
        <end position="30"/>
    </location>
</feature>
<keyword evidence="3 6" id="KW-0812">Transmembrane</keyword>
<protein>
    <submittedName>
        <fullName evidence="9">MFS transporter prlL like protein</fullName>
    </submittedName>
</protein>
<dbReference type="GO" id="GO:0022857">
    <property type="term" value="F:transmembrane transporter activity"/>
    <property type="evidence" value="ECO:0007669"/>
    <property type="project" value="TreeGrafter"/>
</dbReference>
<dbReference type="EMBL" id="CVQH01020207">
    <property type="protein sequence ID" value="CRK26556.1"/>
    <property type="molecule type" value="Genomic_DNA"/>
</dbReference>
<dbReference type="Gene3D" id="1.20.1250.20">
    <property type="entry name" value="MFS general substrate transporter like domains"/>
    <property type="match status" value="1"/>
</dbReference>
<proteinExistence type="predicted"/>
<dbReference type="PANTHER" id="PTHR43791">
    <property type="entry name" value="PERMEASE-RELATED"/>
    <property type="match status" value="1"/>
</dbReference>
<dbReference type="InterPro" id="IPR036259">
    <property type="entry name" value="MFS_trans_sf"/>
</dbReference>
<dbReference type="SUPFAM" id="SSF103473">
    <property type="entry name" value="MFS general substrate transporter"/>
    <property type="match status" value="1"/>
</dbReference>
<name>A0A0G4LX40_VERLO</name>
<evidence type="ECO:0000313" key="7">
    <source>
        <dbReference type="EMBL" id="CRK26524.1"/>
    </source>
</evidence>
<evidence type="ECO:0000256" key="6">
    <source>
        <dbReference type="SAM" id="Phobius"/>
    </source>
</evidence>
<feature type="transmembrane region" description="Helical" evidence="6">
    <location>
        <begin position="84"/>
        <end position="105"/>
    </location>
</feature>
<keyword evidence="4 6" id="KW-1133">Transmembrane helix</keyword>
<gene>
    <name evidence="8" type="ORF">BN1708_014560</name>
    <name evidence="7" type="ORF">BN1723_013847</name>
    <name evidence="9" type="ORF">HYQ45_001408</name>
</gene>
<sequence>MNGIGGLAGWRWLFILEGIPAILCGIYTFFSLPNYPETVAFLDEDERAAILADLPDQAPSMREKTLNMEQVKELLRDPTFVPFLMIWITHGIGGWGISFVLPTVFMN</sequence>
<evidence type="ECO:0000256" key="4">
    <source>
        <dbReference type="ARBA" id="ARBA00022989"/>
    </source>
</evidence>
<keyword evidence="10" id="KW-1185">Reference proteome</keyword>
<reference evidence="10 11" key="1">
    <citation type="submission" date="2015-05" db="EMBL/GenBank/DDBJ databases">
        <authorList>
            <person name="Fogelqvist Johan"/>
        </authorList>
    </citation>
    <scope>NUCLEOTIDE SEQUENCE [LARGE SCALE GENOMIC DNA]</scope>
    <source>
        <strain evidence="8">VL1</strain>
        <strain evidence="7">VL2</strain>
    </source>
</reference>
<evidence type="ECO:0000256" key="3">
    <source>
        <dbReference type="ARBA" id="ARBA00022692"/>
    </source>
</evidence>
<reference evidence="9" key="2">
    <citation type="journal article" date="2021" name="Mol. Plant Pathol.">
        <title>A 20-kb lineage-specific genomic region tames virulence in pathogenic amphidiploid Verticillium longisporum.</title>
        <authorList>
            <person name="Harting R."/>
            <person name="Starke J."/>
            <person name="Kusch H."/>
            <person name="Poggeler S."/>
            <person name="Maurus I."/>
            <person name="Schluter R."/>
            <person name="Landesfeind M."/>
            <person name="Bulla I."/>
            <person name="Nowrousian M."/>
            <person name="de Jonge R."/>
            <person name="Stahlhut G."/>
            <person name="Hoff K.J."/>
            <person name="Asshauer K.P."/>
            <person name="Thurmer A."/>
            <person name="Stanke M."/>
            <person name="Daniel R."/>
            <person name="Morgenstern B."/>
            <person name="Thomma B.P.H.J."/>
            <person name="Kronstad J.W."/>
            <person name="Braus-Stromeyer S.A."/>
            <person name="Braus G.H."/>
        </authorList>
    </citation>
    <scope>NUCLEOTIDE SEQUENCE</scope>
    <source>
        <strain evidence="9">Vl32</strain>
    </source>
</reference>
<dbReference type="AlphaFoldDB" id="A0A0G4LX40"/>
<evidence type="ECO:0000256" key="1">
    <source>
        <dbReference type="ARBA" id="ARBA00004141"/>
    </source>
</evidence>
<evidence type="ECO:0000313" key="8">
    <source>
        <dbReference type="EMBL" id="CRK26556.1"/>
    </source>
</evidence>
<dbReference type="PANTHER" id="PTHR43791:SF51">
    <property type="entry name" value="MAJOR FACILITATOR SUPERFAMILY (MFS) PROFILE DOMAIN-CONTAINING PROTEIN"/>
    <property type="match status" value="1"/>
</dbReference>
<evidence type="ECO:0000313" key="11">
    <source>
        <dbReference type="Proteomes" id="UP000045706"/>
    </source>
</evidence>
<dbReference type="STRING" id="100787.A0A0G4LX40"/>
<dbReference type="Proteomes" id="UP000045706">
    <property type="component" value="Unassembled WGS sequence"/>
</dbReference>
<evidence type="ECO:0000313" key="9">
    <source>
        <dbReference type="EMBL" id="KAG7142131.1"/>
    </source>
</evidence>
<comment type="subcellular location">
    <subcellularLocation>
        <location evidence="1">Membrane</location>
        <topology evidence="1">Multi-pass membrane protein</topology>
    </subcellularLocation>
</comment>
<accession>A0A0G4LX40</accession>
<keyword evidence="5 6" id="KW-0472">Membrane</keyword>
<evidence type="ECO:0000256" key="2">
    <source>
        <dbReference type="ARBA" id="ARBA00022448"/>
    </source>
</evidence>
<dbReference type="OrthoDB" id="3639251at2759"/>
<dbReference type="EMBL" id="CVQI01019335">
    <property type="protein sequence ID" value="CRK26524.1"/>
    <property type="molecule type" value="Genomic_DNA"/>
</dbReference>
<dbReference type="GO" id="GO:0016020">
    <property type="term" value="C:membrane"/>
    <property type="evidence" value="ECO:0007669"/>
    <property type="project" value="UniProtKB-SubCell"/>
</dbReference>
<dbReference type="Proteomes" id="UP000044602">
    <property type="component" value="Unassembled WGS sequence"/>
</dbReference>
<evidence type="ECO:0000313" key="10">
    <source>
        <dbReference type="Proteomes" id="UP000044602"/>
    </source>
</evidence>
<organism evidence="7 11">
    <name type="scientific">Verticillium longisporum</name>
    <name type="common">Verticillium dahliae var. longisporum</name>
    <dbReference type="NCBI Taxonomy" id="100787"/>
    <lineage>
        <taxon>Eukaryota</taxon>
        <taxon>Fungi</taxon>
        <taxon>Dikarya</taxon>
        <taxon>Ascomycota</taxon>
        <taxon>Pezizomycotina</taxon>
        <taxon>Sordariomycetes</taxon>
        <taxon>Hypocreomycetidae</taxon>
        <taxon>Glomerellales</taxon>
        <taxon>Plectosphaerellaceae</taxon>
        <taxon>Verticillium</taxon>
    </lineage>
</organism>
<dbReference type="EMBL" id="JAEMWZ010000021">
    <property type="protein sequence ID" value="KAG7142131.1"/>
    <property type="molecule type" value="Genomic_DNA"/>
</dbReference>
<keyword evidence="2" id="KW-0813">Transport</keyword>
<evidence type="ECO:0000256" key="5">
    <source>
        <dbReference type="ARBA" id="ARBA00023136"/>
    </source>
</evidence>
<dbReference type="Proteomes" id="UP000689129">
    <property type="component" value="Unassembled WGS sequence"/>
</dbReference>